<organism evidence="12 13">
    <name type="scientific">Bemisia tabaci</name>
    <name type="common">Sweetpotato whitefly</name>
    <name type="synonym">Aleurodes tabaci</name>
    <dbReference type="NCBI Taxonomy" id="7038"/>
    <lineage>
        <taxon>Eukaryota</taxon>
        <taxon>Metazoa</taxon>
        <taxon>Ecdysozoa</taxon>
        <taxon>Arthropoda</taxon>
        <taxon>Hexapoda</taxon>
        <taxon>Insecta</taxon>
        <taxon>Pterygota</taxon>
        <taxon>Neoptera</taxon>
        <taxon>Paraneoptera</taxon>
        <taxon>Hemiptera</taxon>
        <taxon>Sternorrhyncha</taxon>
        <taxon>Aleyrodoidea</taxon>
        <taxon>Aleyrodidae</taxon>
        <taxon>Aleyrodinae</taxon>
        <taxon>Bemisia</taxon>
    </lineage>
</organism>
<dbReference type="InterPro" id="IPR001611">
    <property type="entry name" value="Leu-rich_rpt"/>
</dbReference>
<keyword evidence="5 11" id="KW-0732">Signal</keyword>
<dbReference type="EMBL" id="OU963862">
    <property type="protein sequence ID" value="CAH0754030.1"/>
    <property type="molecule type" value="Genomic_DNA"/>
</dbReference>
<feature type="chain" id="PRO_5040172542" description="Protein halfway" evidence="11">
    <location>
        <begin position="26"/>
        <end position="495"/>
    </location>
</feature>
<dbReference type="InterPro" id="IPR051432">
    <property type="entry name" value="KCNMA1_auxiliary"/>
</dbReference>
<keyword evidence="3" id="KW-1003">Cell membrane</keyword>
<keyword evidence="6" id="KW-1133">Transmembrane helix</keyword>
<keyword evidence="10" id="KW-0407">Ion channel</keyword>
<keyword evidence="8" id="KW-0472">Membrane</keyword>
<protein>
    <recommendedName>
        <fullName evidence="14">Protein halfway</fullName>
    </recommendedName>
</protein>
<comment type="subcellular location">
    <subcellularLocation>
        <location evidence="1">Cell membrane</location>
        <topology evidence="1">Single-pass membrane protein</topology>
    </subcellularLocation>
</comment>
<evidence type="ECO:0000256" key="7">
    <source>
        <dbReference type="ARBA" id="ARBA00023065"/>
    </source>
</evidence>
<dbReference type="PANTHER" id="PTHR46473:SF10">
    <property type="entry name" value="LD45603P-RELATED"/>
    <property type="match status" value="1"/>
</dbReference>
<proteinExistence type="predicted"/>
<keyword evidence="9" id="KW-1015">Disulfide bond</keyword>
<reference evidence="12" key="1">
    <citation type="submission" date="2021-12" db="EMBL/GenBank/DDBJ databases">
        <authorList>
            <person name="King R."/>
        </authorList>
    </citation>
    <scope>NUCLEOTIDE SEQUENCE</scope>
</reference>
<dbReference type="AlphaFoldDB" id="A0A9P0FYB0"/>
<evidence type="ECO:0000256" key="1">
    <source>
        <dbReference type="ARBA" id="ARBA00004162"/>
    </source>
</evidence>
<keyword evidence="13" id="KW-1185">Reference proteome</keyword>
<evidence type="ECO:0000313" key="13">
    <source>
        <dbReference type="Proteomes" id="UP001152759"/>
    </source>
</evidence>
<evidence type="ECO:0000256" key="8">
    <source>
        <dbReference type="ARBA" id="ARBA00023136"/>
    </source>
</evidence>
<dbReference type="InterPro" id="IPR032675">
    <property type="entry name" value="LRR_dom_sf"/>
</dbReference>
<keyword evidence="4" id="KW-0812">Transmembrane</keyword>
<dbReference type="PROSITE" id="PS51450">
    <property type="entry name" value="LRR"/>
    <property type="match status" value="1"/>
</dbReference>
<evidence type="ECO:0000256" key="4">
    <source>
        <dbReference type="ARBA" id="ARBA00022692"/>
    </source>
</evidence>
<evidence type="ECO:0000256" key="3">
    <source>
        <dbReference type="ARBA" id="ARBA00022475"/>
    </source>
</evidence>
<gene>
    <name evidence="12" type="ORF">BEMITA_LOCUS1287</name>
</gene>
<evidence type="ECO:0000256" key="9">
    <source>
        <dbReference type="ARBA" id="ARBA00023157"/>
    </source>
</evidence>
<dbReference type="Gene3D" id="3.80.10.10">
    <property type="entry name" value="Ribonuclease Inhibitor"/>
    <property type="match status" value="2"/>
</dbReference>
<evidence type="ECO:0000256" key="2">
    <source>
        <dbReference type="ARBA" id="ARBA00022448"/>
    </source>
</evidence>
<evidence type="ECO:0000256" key="10">
    <source>
        <dbReference type="ARBA" id="ARBA00023303"/>
    </source>
</evidence>
<evidence type="ECO:0000256" key="6">
    <source>
        <dbReference type="ARBA" id="ARBA00022989"/>
    </source>
</evidence>
<feature type="signal peptide" evidence="11">
    <location>
        <begin position="1"/>
        <end position="25"/>
    </location>
</feature>
<accession>A0A9P0FYB0</accession>
<evidence type="ECO:0008006" key="14">
    <source>
        <dbReference type="Google" id="ProtNLM"/>
    </source>
</evidence>
<evidence type="ECO:0000313" key="12">
    <source>
        <dbReference type="EMBL" id="CAH0754030.1"/>
    </source>
</evidence>
<sequence>MLMYSRMPTECFLLVCWVLMQMVKASDDGHCFHLPPSQCPPRNEICRCKRAPDEGSSSVGCCHINTEYELKEGLACAGVYPQGMKEGSVDRLQTTALHIQNATLDRLDVSAAAWKTLISFSVTDSKIQRLMGEFSDVSLVCLNLSSNFLIEMDHHALNSLQKLAMLDLSYNNLTSLPLINVAQPHFQLDISGNSQLNCNSITELMKAAKKKKNNLHFRNEKNETFCSLSYNFDWFNATQIISLDQVAVINKLNEECPKSEKFSCTCSAYRTDLVGGQQPTFTAKVDCSKQNLTELPPNLPANTIFLNVSHNNITSLDLLSTDPSYHYLREFYADHNYIDSIAKLEGTRFIDNFAVLSLRSNNLSSILTYILSNTFDRNNFPHLVHLGQNKLVCNCSTAQTLKWWLRTNTRNVVDYNEVLCSNLPERVIDLNQSKVCPFQTDWTDYIYYIIAAEIAMFLLLIGKVTYDYWVFKTHGYLPWPASKMPKMPCDWVFET</sequence>
<evidence type="ECO:0000256" key="11">
    <source>
        <dbReference type="SAM" id="SignalP"/>
    </source>
</evidence>
<dbReference type="PANTHER" id="PTHR46473">
    <property type="entry name" value="GH08155P"/>
    <property type="match status" value="1"/>
</dbReference>
<dbReference type="SUPFAM" id="SSF52058">
    <property type="entry name" value="L domain-like"/>
    <property type="match status" value="1"/>
</dbReference>
<dbReference type="GO" id="GO:0005886">
    <property type="term" value="C:plasma membrane"/>
    <property type="evidence" value="ECO:0007669"/>
    <property type="project" value="UniProtKB-SubCell"/>
</dbReference>
<dbReference type="GO" id="GO:0034220">
    <property type="term" value="P:monoatomic ion transmembrane transport"/>
    <property type="evidence" value="ECO:0007669"/>
    <property type="project" value="UniProtKB-KW"/>
</dbReference>
<evidence type="ECO:0000256" key="5">
    <source>
        <dbReference type="ARBA" id="ARBA00022729"/>
    </source>
</evidence>
<keyword evidence="7" id="KW-0406">Ion transport</keyword>
<name>A0A9P0FYB0_BEMTA</name>
<dbReference type="Proteomes" id="UP001152759">
    <property type="component" value="Chromosome 1"/>
</dbReference>
<keyword evidence="2" id="KW-0813">Transport</keyword>